<name>A0A517P1J8_9BACT</name>
<dbReference type="Gene3D" id="1.20.120.430">
    <property type="entry name" value="tRNA modification GTPase MnmE domain 2"/>
    <property type="match status" value="1"/>
</dbReference>
<dbReference type="InterPro" id="IPR031168">
    <property type="entry name" value="G_TrmE"/>
</dbReference>
<dbReference type="Gene3D" id="3.30.1360.120">
    <property type="entry name" value="Probable tRNA modification gtpase trme, domain 1"/>
    <property type="match status" value="1"/>
</dbReference>
<keyword evidence="4" id="KW-1185">Reference proteome</keyword>
<dbReference type="GO" id="GO:0016787">
    <property type="term" value="F:hydrolase activity"/>
    <property type="evidence" value="ECO:0007669"/>
    <property type="project" value="UniProtKB-KW"/>
</dbReference>
<dbReference type="GO" id="GO:0005525">
    <property type="term" value="F:GTP binding"/>
    <property type="evidence" value="ECO:0007669"/>
    <property type="project" value="InterPro"/>
</dbReference>
<feature type="domain" description="G" evidence="1">
    <location>
        <begin position="206"/>
        <end position="291"/>
    </location>
</feature>
<dbReference type="NCBIfam" id="TIGR00231">
    <property type="entry name" value="small_GTP"/>
    <property type="match status" value="1"/>
</dbReference>
<feature type="domain" description="GTP-binding protein TrmE N-terminal" evidence="2">
    <location>
        <begin position="17"/>
        <end position="121"/>
    </location>
</feature>
<dbReference type="Pfam" id="PF10396">
    <property type="entry name" value="TrmE_N"/>
    <property type="match status" value="1"/>
</dbReference>
<dbReference type="GO" id="GO:0030488">
    <property type="term" value="P:tRNA methylation"/>
    <property type="evidence" value="ECO:0007669"/>
    <property type="project" value="TreeGrafter"/>
</dbReference>
<dbReference type="InterPro" id="IPR027417">
    <property type="entry name" value="P-loop_NTPase"/>
</dbReference>
<dbReference type="AlphaFoldDB" id="A0A517P1J8"/>
<evidence type="ECO:0000259" key="2">
    <source>
        <dbReference type="Pfam" id="PF10396"/>
    </source>
</evidence>
<accession>A0A517P1J8</accession>
<dbReference type="OrthoDB" id="9805918at2"/>
<dbReference type="SUPFAM" id="SSF103025">
    <property type="entry name" value="Folate-binding domain"/>
    <property type="match status" value="1"/>
</dbReference>
<dbReference type="Gene3D" id="3.40.50.300">
    <property type="entry name" value="P-loop containing nucleotide triphosphate hydrolases"/>
    <property type="match status" value="1"/>
</dbReference>
<dbReference type="PANTHER" id="PTHR42714">
    <property type="entry name" value="TRNA MODIFICATION GTPASE GTPBP3"/>
    <property type="match status" value="1"/>
</dbReference>
<dbReference type="GO" id="GO:0005829">
    <property type="term" value="C:cytosol"/>
    <property type="evidence" value="ECO:0007669"/>
    <property type="project" value="TreeGrafter"/>
</dbReference>
<dbReference type="CDD" id="cd04164">
    <property type="entry name" value="trmE"/>
    <property type="match status" value="1"/>
</dbReference>
<dbReference type="RefSeq" id="WP_145421017.1">
    <property type="nucleotide sequence ID" value="NZ_CP036526.1"/>
</dbReference>
<organism evidence="3 4">
    <name type="scientific">Stieleria marina</name>
    <dbReference type="NCBI Taxonomy" id="1930275"/>
    <lineage>
        <taxon>Bacteria</taxon>
        <taxon>Pseudomonadati</taxon>
        <taxon>Planctomycetota</taxon>
        <taxon>Planctomycetia</taxon>
        <taxon>Pirellulales</taxon>
        <taxon>Pirellulaceae</taxon>
        <taxon>Stieleria</taxon>
    </lineage>
</organism>
<proteinExistence type="predicted"/>
<sequence>MSDSQNDSNVVVPTTTTASLLTGVGRSAIAVIGITGPLAAETIEQCFAPATKRPFRQGQIRYGNWCGDAVSHGDSADSTSIGQASESVVVLPIEQQEFEIHCHGGIAATSRILDDLRQNGVHVVDWQSEHWQAATPLLIRESKEVLCRCTTARSAAIALDQVRGALLNWCRQSLQANASVDAIQREAHEILRFAELGLRLPDRFGVVLAGPPNVGKSSLINAIVGYDRSITMDQPGTTRDVLQANTVIDGLAIRLSDTAGIRDGDGEIEQEGIRRANQAIADADLVVWVATPLQFEAAGIAPGCIDSARSKIDVLNKADLLEQFANPDLDANSFDIHTVATLGQGVPELMAAICHALVPEFPASRAAVPTTLRQVQCLKQIQAANDPQTQRNALQELLVGGGCG</sequence>
<evidence type="ECO:0000313" key="3">
    <source>
        <dbReference type="EMBL" id="QDT13252.1"/>
    </source>
</evidence>
<gene>
    <name evidence="3" type="primary">mnmE_2</name>
    <name evidence="3" type="ORF">K239x_52700</name>
</gene>
<evidence type="ECO:0000313" key="4">
    <source>
        <dbReference type="Proteomes" id="UP000319817"/>
    </source>
</evidence>
<dbReference type="InterPro" id="IPR018948">
    <property type="entry name" value="GTP-bd_TrmE_N"/>
</dbReference>
<dbReference type="InterPro" id="IPR006073">
    <property type="entry name" value="GTP-bd"/>
</dbReference>
<dbReference type="Proteomes" id="UP000319817">
    <property type="component" value="Chromosome"/>
</dbReference>
<evidence type="ECO:0000259" key="1">
    <source>
        <dbReference type="Pfam" id="PF01926"/>
    </source>
</evidence>
<dbReference type="InterPro" id="IPR027266">
    <property type="entry name" value="TrmE/GcvT-like"/>
</dbReference>
<keyword evidence="3" id="KW-0378">Hydrolase</keyword>
<dbReference type="EMBL" id="CP036526">
    <property type="protein sequence ID" value="QDT13252.1"/>
    <property type="molecule type" value="Genomic_DNA"/>
</dbReference>
<dbReference type="PANTHER" id="PTHR42714:SF2">
    <property type="entry name" value="TRNA MODIFICATION GTPASE GTPBP3, MITOCHONDRIAL"/>
    <property type="match status" value="1"/>
</dbReference>
<protein>
    <submittedName>
        <fullName evidence="3">tRNA modification GTPase MnmE</fullName>
        <ecNumber evidence="3">3.6.5.-</ecNumber>
    </submittedName>
</protein>
<dbReference type="EC" id="3.6.5.-" evidence="3"/>
<dbReference type="InterPro" id="IPR005225">
    <property type="entry name" value="Small_GTP-bd"/>
</dbReference>
<dbReference type="GO" id="GO:0002098">
    <property type="term" value="P:tRNA wobble uridine modification"/>
    <property type="evidence" value="ECO:0007669"/>
    <property type="project" value="TreeGrafter"/>
</dbReference>
<dbReference type="SUPFAM" id="SSF52540">
    <property type="entry name" value="P-loop containing nucleoside triphosphate hydrolases"/>
    <property type="match status" value="1"/>
</dbReference>
<dbReference type="InterPro" id="IPR027368">
    <property type="entry name" value="MnmE_dom2"/>
</dbReference>
<reference evidence="3 4" key="1">
    <citation type="submission" date="2019-02" db="EMBL/GenBank/DDBJ databases">
        <title>Deep-cultivation of Planctomycetes and their phenomic and genomic characterization uncovers novel biology.</title>
        <authorList>
            <person name="Wiegand S."/>
            <person name="Jogler M."/>
            <person name="Boedeker C."/>
            <person name="Pinto D."/>
            <person name="Vollmers J."/>
            <person name="Rivas-Marin E."/>
            <person name="Kohn T."/>
            <person name="Peeters S.H."/>
            <person name="Heuer A."/>
            <person name="Rast P."/>
            <person name="Oberbeckmann S."/>
            <person name="Bunk B."/>
            <person name="Jeske O."/>
            <person name="Meyerdierks A."/>
            <person name="Storesund J.E."/>
            <person name="Kallscheuer N."/>
            <person name="Luecker S."/>
            <person name="Lage O.M."/>
            <person name="Pohl T."/>
            <person name="Merkel B.J."/>
            <person name="Hornburger P."/>
            <person name="Mueller R.-W."/>
            <person name="Bruemmer F."/>
            <person name="Labrenz M."/>
            <person name="Spormann A.M."/>
            <person name="Op den Camp H."/>
            <person name="Overmann J."/>
            <person name="Amann R."/>
            <person name="Jetten M.S.M."/>
            <person name="Mascher T."/>
            <person name="Medema M.H."/>
            <person name="Devos D.P."/>
            <person name="Kaster A.-K."/>
            <person name="Ovreas L."/>
            <person name="Rohde M."/>
            <person name="Galperin M.Y."/>
            <person name="Jogler C."/>
        </authorList>
    </citation>
    <scope>NUCLEOTIDE SEQUENCE [LARGE SCALE GENOMIC DNA]</scope>
    <source>
        <strain evidence="3 4">K23_9</strain>
    </source>
</reference>
<dbReference type="Pfam" id="PF01926">
    <property type="entry name" value="MMR_HSR1"/>
    <property type="match status" value="1"/>
</dbReference>